<organism evidence="11 12">
    <name type="scientific">Adineta steineri</name>
    <dbReference type="NCBI Taxonomy" id="433720"/>
    <lineage>
        <taxon>Eukaryota</taxon>
        <taxon>Metazoa</taxon>
        <taxon>Spiralia</taxon>
        <taxon>Gnathifera</taxon>
        <taxon>Rotifera</taxon>
        <taxon>Eurotatoria</taxon>
        <taxon>Bdelloidea</taxon>
        <taxon>Adinetida</taxon>
        <taxon>Adinetidae</taxon>
        <taxon>Adineta</taxon>
    </lineage>
</organism>
<dbReference type="Pfam" id="PF01436">
    <property type="entry name" value="NHL"/>
    <property type="match status" value="1"/>
</dbReference>
<evidence type="ECO:0000256" key="1">
    <source>
        <dbReference type="ARBA" id="ARBA00009558"/>
    </source>
</evidence>
<dbReference type="PROSITE" id="PS50297">
    <property type="entry name" value="ANK_REP_REGION"/>
    <property type="match status" value="1"/>
</dbReference>
<evidence type="ECO:0000313" key="11">
    <source>
        <dbReference type="EMBL" id="CAF4047343.1"/>
    </source>
</evidence>
<feature type="repeat" description="NHL" evidence="8">
    <location>
        <begin position="549"/>
        <end position="588"/>
    </location>
</feature>
<dbReference type="Proteomes" id="UP000663845">
    <property type="component" value="Unassembled WGS sequence"/>
</dbReference>
<keyword evidence="7" id="KW-0040">ANK repeat</keyword>
<dbReference type="GO" id="GO:0008270">
    <property type="term" value="F:zinc ion binding"/>
    <property type="evidence" value="ECO:0007669"/>
    <property type="project" value="UniProtKB-KW"/>
</dbReference>
<dbReference type="Pfam" id="PF01129">
    <property type="entry name" value="ART"/>
    <property type="match status" value="1"/>
</dbReference>
<dbReference type="Gene3D" id="3.90.176.10">
    <property type="entry name" value="Toxin ADP-ribosyltransferase, Chain A, domain 1"/>
    <property type="match status" value="1"/>
</dbReference>
<protein>
    <recommendedName>
        <fullName evidence="9">NAD(P)(+)--arginine ADP-ribosyltransferase</fullName>
        <ecNumber evidence="9">2.4.2.31</ecNumber>
    </recommendedName>
    <alternativeName>
        <fullName evidence="9">Mono(ADP-ribosyl)transferase</fullName>
    </alternativeName>
</protein>
<feature type="repeat" description="ANK" evidence="7">
    <location>
        <begin position="43"/>
        <end position="75"/>
    </location>
</feature>
<keyword evidence="3 9" id="KW-0808">Transferase</keyword>
<dbReference type="GO" id="GO:0016779">
    <property type="term" value="F:nucleotidyltransferase activity"/>
    <property type="evidence" value="ECO:0007669"/>
    <property type="project" value="UniProtKB-KW"/>
</dbReference>
<dbReference type="EMBL" id="CAJNOG010000011">
    <property type="protein sequence ID" value="CAF0747257.1"/>
    <property type="molecule type" value="Genomic_DNA"/>
</dbReference>
<evidence type="ECO:0000256" key="7">
    <source>
        <dbReference type="PROSITE-ProRule" id="PRU00023"/>
    </source>
</evidence>
<keyword evidence="9" id="KW-0520">NAD</keyword>
<keyword evidence="4" id="KW-0548">Nucleotidyltransferase</keyword>
<sequence>MAENNKGMIELNQSLLNTEENNQIEKYINLDNNIKTIDRLSSDGQVALHVASFCGHSEIVQFFLTDSAFTSLATTSPQLTLVDQLKRAEIRRLVVTASSLHDFREEIPDNNYIVWSINGESLVRKGREFREQIDLYKTYDNQHHLITKLLIEIVEYYLNEYLIQQDYFSKDNIEKVKDCFTKAIEEQNYLKYFIKAYTFANNFHHVLNKHLALYILHYFDTQPYTSTPAEYRLINCLAHIVTLLINHPDARQHKYKGITYRGMLMSPNDLKPYRIGNYILNKSFMSTSKDLAVAQMYAGSGQKIVLRRNSNHRDPSEVSVILKFTIKHDDTGVDIEHMSMIEDEEEVLILPFSVFQVKDRIENGSNTDSPGLIEIYLEQCEDNEQVNNKNPKTLSFNQPKFCPTADWNPYGITFANQTILGKYRTYTLFIDTNNTVYTVNREKRQILTWINNSINPNKIISANFSDSYSIFVTNNGDIYYHNDRSNGQVDKWISNTNTSVNAMNVDSPCYGLFIDINDTLYCSMFRRDKIIKRWLDDSELISTTAAGTGRSGSNSNELYGPKGIFVDVNFDLYVADCDNHRIQLFKHGELNGTTIVGKGSSNNIISLYYPTGIALDADKYLYIVDRGNDRIIRSGPNSFRCIIGCNGEGSQSHQLSSPTSLSFDSYGNIFITDSDNHRIQKFDFLPNSCAKF</sequence>
<comment type="similarity">
    <text evidence="1 9">Belongs to the Arg-specific ADP-ribosyltransferase family.</text>
</comment>
<dbReference type="SUPFAM" id="SSF101898">
    <property type="entry name" value="NHL repeat"/>
    <property type="match status" value="1"/>
</dbReference>
<dbReference type="Proteomes" id="UP000663844">
    <property type="component" value="Unassembled WGS sequence"/>
</dbReference>
<dbReference type="InterPro" id="IPR050952">
    <property type="entry name" value="TRIM-NHL_E3_ligases"/>
</dbReference>
<name>A0A819RGJ9_9BILA</name>
<dbReference type="Gene3D" id="2.40.10.500">
    <property type="match status" value="1"/>
</dbReference>
<feature type="repeat" description="NHL" evidence="8">
    <location>
        <begin position="649"/>
        <end position="685"/>
    </location>
</feature>
<evidence type="ECO:0000256" key="3">
    <source>
        <dbReference type="ARBA" id="ARBA00022679"/>
    </source>
</evidence>
<dbReference type="PROSITE" id="PS50088">
    <property type="entry name" value="ANK_REPEAT"/>
    <property type="match status" value="1"/>
</dbReference>
<dbReference type="PANTHER" id="PTHR24104">
    <property type="entry name" value="E3 UBIQUITIN-PROTEIN LIGASE NHLRC1-RELATED"/>
    <property type="match status" value="1"/>
</dbReference>
<proteinExistence type="inferred from homology"/>
<dbReference type="InterPro" id="IPR011042">
    <property type="entry name" value="6-blade_b-propeller_TolB-like"/>
</dbReference>
<keyword evidence="9" id="KW-0521">NADP</keyword>
<evidence type="ECO:0000256" key="2">
    <source>
        <dbReference type="ARBA" id="ARBA00022676"/>
    </source>
</evidence>
<evidence type="ECO:0000256" key="8">
    <source>
        <dbReference type="PROSITE-ProRule" id="PRU00504"/>
    </source>
</evidence>
<dbReference type="PROSITE" id="PS51996">
    <property type="entry name" value="TR_MART"/>
    <property type="match status" value="1"/>
</dbReference>
<dbReference type="InterPro" id="IPR002110">
    <property type="entry name" value="Ankyrin_rpt"/>
</dbReference>
<dbReference type="CDD" id="cd05819">
    <property type="entry name" value="NHL"/>
    <property type="match status" value="1"/>
</dbReference>
<dbReference type="EMBL" id="CAJOAZ010004172">
    <property type="protein sequence ID" value="CAF4047343.1"/>
    <property type="molecule type" value="Genomic_DNA"/>
</dbReference>
<dbReference type="PROSITE" id="PS51125">
    <property type="entry name" value="NHL"/>
    <property type="match status" value="2"/>
</dbReference>
<dbReference type="PANTHER" id="PTHR24104:SF25">
    <property type="entry name" value="PROTEIN LIN-41"/>
    <property type="match status" value="1"/>
</dbReference>
<keyword evidence="5" id="KW-0677">Repeat</keyword>
<evidence type="ECO:0000256" key="4">
    <source>
        <dbReference type="ARBA" id="ARBA00022695"/>
    </source>
</evidence>
<evidence type="ECO:0000256" key="6">
    <source>
        <dbReference type="ARBA" id="ARBA00047597"/>
    </source>
</evidence>
<reference evidence="11" key="1">
    <citation type="submission" date="2021-02" db="EMBL/GenBank/DDBJ databases">
        <authorList>
            <person name="Nowell W R."/>
        </authorList>
    </citation>
    <scope>NUCLEOTIDE SEQUENCE</scope>
</reference>
<comment type="caution">
    <text evidence="11">The sequence shown here is derived from an EMBL/GenBank/DDBJ whole genome shotgun (WGS) entry which is preliminary data.</text>
</comment>
<dbReference type="GO" id="GO:0106274">
    <property type="term" value="F:NAD+-protein-arginine ADP-ribosyltransferase activity"/>
    <property type="evidence" value="ECO:0007669"/>
    <property type="project" value="UniProtKB-EC"/>
</dbReference>
<evidence type="ECO:0000313" key="12">
    <source>
        <dbReference type="Proteomes" id="UP000663844"/>
    </source>
</evidence>
<evidence type="ECO:0000256" key="9">
    <source>
        <dbReference type="RuleBase" id="RU361228"/>
    </source>
</evidence>
<dbReference type="AlphaFoldDB" id="A0A819RGJ9"/>
<accession>A0A819RGJ9</accession>
<dbReference type="EC" id="2.4.2.31" evidence="9"/>
<evidence type="ECO:0000256" key="5">
    <source>
        <dbReference type="ARBA" id="ARBA00022737"/>
    </source>
</evidence>
<evidence type="ECO:0000313" key="10">
    <source>
        <dbReference type="EMBL" id="CAF0747257.1"/>
    </source>
</evidence>
<gene>
    <name evidence="10" type="ORF">JYZ213_LOCUS2260</name>
    <name evidence="11" type="ORF">OXD698_LOCUS32299</name>
</gene>
<comment type="catalytic activity">
    <reaction evidence="6 9">
        <text>L-arginyl-[protein] + NAD(+) = N(omega)-(ADP-D-ribosyl)-L-arginyl-[protein] + nicotinamide + H(+)</text>
        <dbReference type="Rhea" id="RHEA:19149"/>
        <dbReference type="Rhea" id="RHEA-COMP:10532"/>
        <dbReference type="Rhea" id="RHEA-COMP:15087"/>
        <dbReference type="ChEBI" id="CHEBI:15378"/>
        <dbReference type="ChEBI" id="CHEBI:17154"/>
        <dbReference type="ChEBI" id="CHEBI:29965"/>
        <dbReference type="ChEBI" id="CHEBI:57540"/>
        <dbReference type="ChEBI" id="CHEBI:142554"/>
        <dbReference type="EC" id="2.4.2.31"/>
    </reaction>
</comment>
<dbReference type="Gene3D" id="2.120.10.30">
    <property type="entry name" value="TolB, C-terminal domain"/>
    <property type="match status" value="1"/>
</dbReference>
<keyword evidence="2 9" id="KW-0328">Glycosyltransferase</keyword>
<dbReference type="SUPFAM" id="SSF56399">
    <property type="entry name" value="ADP-ribosylation"/>
    <property type="match status" value="1"/>
</dbReference>
<dbReference type="InterPro" id="IPR001258">
    <property type="entry name" value="NHL_repeat"/>
</dbReference>
<dbReference type="InterPro" id="IPR000768">
    <property type="entry name" value="ART"/>
</dbReference>